<keyword evidence="4" id="KW-1185">Reference proteome</keyword>
<gene>
    <name evidence="3" type="ORF">SAMN05216204_108140</name>
</gene>
<feature type="coiled-coil region" evidence="1">
    <location>
        <begin position="159"/>
        <end position="193"/>
    </location>
</feature>
<feature type="coiled-coil region" evidence="1">
    <location>
        <begin position="54"/>
        <end position="102"/>
    </location>
</feature>
<feature type="compositionally biased region" description="Basic and acidic residues" evidence="2">
    <location>
        <begin position="1"/>
        <end position="11"/>
    </location>
</feature>
<dbReference type="AlphaFoldDB" id="A0A1I1KZ42"/>
<keyword evidence="1" id="KW-0175">Coiled coil</keyword>
<evidence type="ECO:0000313" key="4">
    <source>
        <dbReference type="Proteomes" id="UP000198639"/>
    </source>
</evidence>
<dbReference type="STRING" id="1164594.SAMN05216204_108140"/>
<sequence>MKKTAAREKLSMSDQETSNAAPAALDIPEAVAAALTGWVQQVAEQTAAPVREALAQLETDAAELRETGAQLEAARDQALAASSEHEAEIERLTVELRDARKLATEALVSKAKDQLAIDGKDRQLADLRSQLERNVTAQATESDARLAAEMELIGATTARDNFEAEVKTLRAQLDKSYAERSALRGELEALRTRK</sequence>
<evidence type="ECO:0008006" key="5">
    <source>
        <dbReference type="Google" id="ProtNLM"/>
    </source>
</evidence>
<proteinExistence type="predicted"/>
<name>A0A1I1KZ42_9BURK</name>
<accession>A0A1I1KZ42</accession>
<organism evidence="3 4">
    <name type="scientific">Massilia yuzhufengensis</name>
    <dbReference type="NCBI Taxonomy" id="1164594"/>
    <lineage>
        <taxon>Bacteria</taxon>
        <taxon>Pseudomonadati</taxon>
        <taxon>Pseudomonadota</taxon>
        <taxon>Betaproteobacteria</taxon>
        <taxon>Burkholderiales</taxon>
        <taxon>Oxalobacteraceae</taxon>
        <taxon>Telluria group</taxon>
        <taxon>Massilia</taxon>
    </lineage>
</organism>
<dbReference type="EMBL" id="FOLD01000008">
    <property type="protein sequence ID" value="SFC65562.1"/>
    <property type="molecule type" value="Genomic_DNA"/>
</dbReference>
<dbReference type="Proteomes" id="UP000198639">
    <property type="component" value="Unassembled WGS sequence"/>
</dbReference>
<evidence type="ECO:0000256" key="1">
    <source>
        <dbReference type="SAM" id="Coils"/>
    </source>
</evidence>
<evidence type="ECO:0000313" key="3">
    <source>
        <dbReference type="EMBL" id="SFC65562.1"/>
    </source>
</evidence>
<reference evidence="4" key="1">
    <citation type="submission" date="2016-10" db="EMBL/GenBank/DDBJ databases">
        <authorList>
            <person name="Varghese N."/>
            <person name="Submissions S."/>
        </authorList>
    </citation>
    <scope>NUCLEOTIDE SEQUENCE [LARGE SCALE GENOMIC DNA]</scope>
    <source>
        <strain evidence="4">CGMCC 1.12041</strain>
    </source>
</reference>
<feature type="region of interest" description="Disordered" evidence="2">
    <location>
        <begin position="1"/>
        <end position="22"/>
    </location>
</feature>
<protein>
    <recommendedName>
        <fullName evidence="5">Replication region DNA-binding N-term</fullName>
    </recommendedName>
</protein>
<evidence type="ECO:0000256" key="2">
    <source>
        <dbReference type="SAM" id="MobiDB-lite"/>
    </source>
</evidence>